<evidence type="ECO:0000256" key="2">
    <source>
        <dbReference type="ARBA" id="ARBA00004184"/>
    </source>
</evidence>
<evidence type="ECO:0000313" key="11">
    <source>
        <dbReference type="EMBL" id="SFJ53219.1"/>
    </source>
</evidence>
<keyword evidence="9" id="KW-1003">Cell membrane</keyword>
<evidence type="ECO:0000256" key="8">
    <source>
        <dbReference type="ARBA" id="ARBA00023310"/>
    </source>
</evidence>
<evidence type="ECO:0000256" key="4">
    <source>
        <dbReference type="ARBA" id="ARBA00022448"/>
    </source>
</evidence>
<dbReference type="GO" id="GO:0005886">
    <property type="term" value="C:plasma membrane"/>
    <property type="evidence" value="ECO:0007669"/>
    <property type="project" value="UniProtKB-SubCell"/>
</dbReference>
<keyword evidence="12" id="KW-1185">Reference proteome</keyword>
<dbReference type="RefSeq" id="WP_092056430.1">
    <property type="nucleotide sequence ID" value="NZ_FOQD01000023.1"/>
</dbReference>
<keyword evidence="5 9" id="KW-0406">Ion transport</keyword>
<keyword evidence="7 9" id="KW-0139">CF(1)</keyword>
<dbReference type="Proteomes" id="UP000199518">
    <property type="component" value="Unassembled WGS sequence"/>
</dbReference>
<accession>A0A1I3S6I9</accession>
<reference evidence="12" key="1">
    <citation type="submission" date="2016-10" db="EMBL/GenBank/DDBJ databases">
        <authorList>
            <person name="Varghese N."/>
            <person name="Submissions S."/>
        </authorList>
    </citation>
    <scope>NUCLEOTIDE SEQUENCE [LARGE SCALE GENOMIC DNA]</scope>
    <source>
        <strain evidence="12">DSM 26348</strain>
    </source>
</reference>
<keyword evidence="8 9" id="KW-0066">ATP synthesis</keyword>
<dbReference type="HAMAP" id="MF_00530">
    <property type="entry name" value="ATP_synth_epsil_bac"/>
    <property type="match status" value="1"/>
</dbReference>
<comment type="subcellular location">
    <subcellularLocation>
        <location evidence="9">Cell membrane</location>
        <topology evidence="9">Peripheral membrane protein</topology>
    </subcellularLocation>
    <subcellularLocation>
        <location evidence="2">Endomembrane system</location>
        <topology evidence="2">Peripheral membrane protein</topology>
    </subcellularLocation>
</comment>
<evidence type="ECO:0000256" key="9">
    <source>
        <dbReference type="HAMAP-Rule" id="MF_00530"/>
    </source>
</evidence>
<feature type="domain" description="ATP synthase F1 complex delta/epsilon subunit N-terminal" evidence="10">
    <location>
        <begin position="7"/>
        <end position="86"/>
    </location>
</feature>
<dbReference type="Pfam" id="PF02823">
    <property type="entry name" value="ATP-synt_DE_N"/>
    <property type="match status" value="1"/>
</dbReference>
<comment type="subunit">
    <text evidence="9">F-type ATPases have 2 components, CF(1) - the catalytic core - and CF(0) - the membrane proton channel. CF(1) has five subunits: alpha(3), beta(3), gamma(1), delta(1), epsilon(1). CF(0) has three main subunits: a, b and c.</text>
</comment>
<comment type="similarity">
    <text evidence="3 9">Belongs to the ATPase epsilon chain family.</text>
</comment>
<evidence type="ECO:0000256" key="3">
    <source>
        <dbReference type="ARBA" id="ARBA00005712"/>
    </source>
</evidence>
<proteinExistence type="inferred from homology"/>
<evidence type="ECO:0000256" key="5">
    <source>
        <dbReference type="ARBA" id="ARBA00023065"/>
    </source>
</evidence>
<evidence type="ECO:0000256" key="1">
    <source>
        <dbReference type="ARBA" id="ARBA00003543"/>
    </source>
</evidence>
<dbReference type="InterPro" id="IPR001469">
    <property type="entry name" value="ATP_synth_F1_dsu/esu"/>
</dbReference>
<keyword evidence="9" id="KW-0375">Hydrogen ion transport</keyword>
<protein>
    <recommendedName>
        <fullName evidence="9">ATP synthase epsilon chain</fullName>
    </recommendedName>
    <alternativeName>
        <fullName evidence="9">ATP synthase F1 sector epsilon subunit</fullName>
    </alternativeName>
    <alternativeName>
        <fullName evidence="9">F-ATPase epsilon subunit</fullName>
    </alternativeName>
</protein>
<comment type="function">
    <text evidence="1 9">Produces ATP from ADP in the presence of a proton gradient across the membrane.</text>
</comment>
<name>A0A1I3S6I9_9PLAN</name>
<dbReference type="GO" id="GO:0005524">
    <property type="term" value="F:ATP binding"/>
    <property type="evidence" value="ECO:0007669"/>
    <property type="project" value="UniProtKB-UniRule"/>
</dbReference>
<dbReference type="AlphaFoldDB" id="A0A1I3S6I9"/>
<evidence type="ECO:0000259" key="10">
    <source>
        <dbReference type="Pfam" id="PF02823"/>
    </source>
</evidence>
<dbReference type="STRING" id="1576369.SAMN05421753_1235"/>
<dbReference type="Gene3D" id="2.60.15.10">
    <property type="entry name" value="F0F1 ATP synthase delta/epsilon subunit, N-terminal"/>
    <property type="match status" value="1"/>
</dbReference>
<organism evidence="11 12">
    <name type="scientific">Planctomicrobium piriforme</name>
    <dbReference type="NCBI Taxonomy" id="1576369"/>
    <lineage>
        <taxon>Bacteria</taxon>
        <taxon>Pseudomonadati</taxon>
        <taxon>Planctomycetota</taxon>
        <taxon>Planctomycetia</taxon>
        <taxon>Planctomycetales</taxon>
        <taxon>Planctomycetaceae</taxon>
        <taxon>Planctomicrobium</taxon>
    </lineage>
</organism>
<dbReference type="CDD" id="cd12152">
    <property type="entry name" value="F1-ATPase_delta"/>
    <property type="match status" value="1"/>
</dbReference>
<dbReference type="SUPFAM" id="SSF51344">
    <property type="entry name" value="Epsilon subunit of F1F0-ATP synthase N-terminal domain"/>
    <property type="match status" value="1"/>
</dbReference>
<evidence type="ECO:0000256" key="6">
    <source>
        <dbReference type="ARBA" id="ARBA00023136"/>
    </source>
</evidence>
<dbReference type="PANTHER" id="PTHR13822:SF10">
    <property type="entry name" value="ATP SYNTHASE EPSILON CHAIN, CHLOROPLASTIC"/>
    <property type="match status" value="1"/>
</dbReference>
<sequence length="136" mass="14639">MIAATELRLVLVTPEKTLFDQPVKALRFPLFDGQIGVLPGRAPLIGRLGIGELKFDLPGGGSERFFIDGGFAQIKGSIVTLLTSRAMPISAIDVEKAKVDLAAALASVPHDEAGFTQKAQAVDRARKMIELRTKRV</sequence>
<dbReference type="InterPro" id="IPR036771">
    <property type="entry name" value="ATPsynth_dsu/esu_N"/>
</dbReference>
<dbReference type="GO" id="GO:0012505">
    <property type="term" value="C:endomembrane system"/>
    <property type="evidence" value="ECO:0007669"/>
    <property type="project" value="UniProtKB-SubCell"/>
</dbReference>
<evidence type="ECO:0000313" key="12">
    <source>
        <dbReference type="Proteomes" id="UP000199518"/>
    </source>
</evidence>
<dbReference type="EMBL" id="FOQD01000023">
    <property type="protein sequence ID" value="SFJ53219.1"/>
    <property type="molecule type" value="Genomic_DNA"/>
</dbReference>
<dbReference type="PANTHER" id="PTHR13822">
    <property type="entry name" value="ATP SYNTHASE DELTA/EPSILON CHAIN"/>
    <property type="match status" value="1"/>
</dbReference>
<keyword evidence="6 9" id="KW-0472">Membrane</keyword>
<dbReference type="OrthoDB" id="277064at2"/>
<dbReference type="GO" id="GO:0045259">
    <property type="term" value="C:proton-transporting ATP synthase complex"/>
    <property type="evidence" value="ECO:0007669"/>
    <property type="project" value="UniProtKB-KW"/>
</dbReference>
<dbReference type="InterPro" id="IPR020546">
    <property type="entry name" value="ATP_synth_F1_dsu/esu_N"/>
</dbReference>
<evidence type="ECO:0000256" key="7">
    <source>
        <dbReference type="ARBA" id="ARBA00023196"/>
    </source>
</evidence>
<gene>
    <name evidence="9" type="primary">atpC</name>
    <name evidence="11" type="ORF">SAMN05421753_1235</name>
</gene>
<keyword evidence="4 9" id="KW-0813">Transport</keyword>
<dbReference type="GO" id="GO:0046933">
    <property type="term" value="F:proton-transporting ATP synthase activity, rotational mechanism"/>
    <property type="evidence" value="ECO:0007669"/>
    <property type="project" value="UniProtKB-UniRule"/>
</dbReference>